<dbReference type="GO" id="GO:0016705">
    <property type="term" value="F:oxidoreductase activity, acting on paired donors, with incorporation or reduction of molecular oxygen"/>
    <property type="evidence" value="ECO:0007669"/>
    <property type="project" value="InterPro"/>
</dbReference>
<feature type="transmembrane region" description="Helical" evidence="14">
    <location>
        <begin position="21"/>
        <end position="46"/>
    </location>
</feature>
<keyword evidence="11 14" id="KW-0472">Membrane</keyword>
<dbReference type="AlphaFoldDB" id="A0A5N5CU78"/>
<dbReference type="InterPro" id="IPR002401">
    <property type="entry name" value="Cyt_P450_E_grp-I"/>
</dbReference>
<comment type="cofactor">
    <cofactor evidence="1 12">
        <name>heme</name>
        <dbReference type="ChEBI" id="CHEBI:30413"/>
    </cofactor>
</comment>
<dbReference type="PROSITE" id="PS00086">
    <property type="entry name" value="CYTOCHROME_P450"/>
    <property type="match status" value="1"/>
</dbReference>
<evidence type="ECO:0000256" key="3">
    <source>
        <dbReference type="ARBA" id="ARBA00010617"/>
    </source>
</evidence>
<keyword evidence="6 12" id="KW-0479">Metal-binding</keyword>
<comment type="caution">
    <text evidence="15">The sequence shown here is derived from an EMBL/GenBank/DDBJ whole genome shotgun (WGS) entry which is preliminary data.</text>
</comment>
<evidence type="ECO:0000256" key="4">
    <source>
        <dbReference type="ARBA" id="ARBA00022617"/>
    </source>
</evidence>
<dbReference type="GO" id="GO:0016020">
    <property type="term" value="C:membrane"/>
    <property type="evidence" value="ECO:0007669"/>
    <property type="project" value="UniProtKB-SubCell"/>
</dbReference>
<dbReference type="EMBL" id="VCHE01000256">
    <property type="protein sequence ID" value="KAB2568893.1"/>
    <property type="molecule type" value="Genomic_DNA"/>
</dbReference>
<evidence type="ECO:0000256" key="6">
    <source>
        <dbReference type="ARBA" id="ARBA00022723"/>
    </source>
</evidence>
<gene>
    <name evidence="15" type="primary">rdc4_5</name>
    <name evidence="15" type="ORF">DBV05_g12433</name>
</gene>
<keyword evidence="8 13" id="KW-0560">Oxidoreductase</keyword>
<keyword evidence="10 13" id="KW-0503">Monooxygenase</keyword>
<comment type="subcellular location">
    <subcellularLocation>
        <location evidence="2">Membrane</location>
        <topology evidence="2">Single-pass membrane protein</topology>
    </subcellularLocation>
</comment>
<keyword evidence="4 12" id="KW-0349">Heme</keyword>
<keyword evidence="5 14" id="KW-0812">Transmembrane</keyword>
<dbReference type="GO" id="GO:0004497">
    <property type="term" value="F:monooxygenase activity"/>
    <property type="evidence" value="ECO:0007669"/>
    <property type="project" value="UniProtKB-KW"/>
</dbReference>
<evidence type="ECO:0000256" key="8">
    <source>
        <dbReference type="ARBA" id="ARBA00023002"/>
    </source>
</evidence>
<evidence type="ECO:0000256" key="7">
    <source>
        <dbReference type="ARBA" id="ARBA00022989"/>
    </source>
</evidence>
<evidence type="ECO:0000256" key="11">
    <source>
        <dbReference type="ARBA" id="ARBA00023136"/>
    </source>
</evidence>
<dbReference type="PANTHER" id="PTHR24305">
    <property type="entry name" value="CYTOCHROME P450"/>
    <property type="match status" value="1"/>
</dbReference>
<proteinExistence type="inferred from homology"/>
<dbReference type="OrthoDB" id="1470350at2759"/>
<dbReference type="Gene3D" id="1.10.630.10">
    <property type="entry name" value="Cytochrome P450"/>
    <property type="match status" value="1"/>
</dbReference>
<dbReference type="SUPFAM" id="SSF48264">
    <property type="entry name" value="Cytochrome P450"/>
    <property type="match status" value="1"/>
</dbReference>
<keyword evidence="16" id="KW-1185">Reference proteome</keyword>
<keyword evidence="7 14" id="KW-1133">Transmembrane helix</keyword>
<comment type="similarity">
    <text evidence="3 13">Belongs to the cytochrome P450 family.</text>
</comment>
<accession>A0A5N5CU78</accession>
<feature type="binding site" description="axial binding residue" evidence="12">
    <location>
        <position position="454"/>
    </location>
    <ligand>
        <name>heme</name>
        <dbReference type="ChEBI" id="CHEBI:30413"/>
    </ligand>
    <ligandPart>
        <name>Fe</name>
        <dbReference type="ChEBI" id="CHEBI:18248"/>
    </ligandPart>
</feature>
<dbReference type="Proteomes" id="UP000325902">
    <property type="component" value="Unassembled WGS sequence"/>
</dbReference>
<evidence type="ECO:0000256" key="10">
    <source>
        <dbReference type="ARBA" id="ARBA00023033"/>
    </source>
</evidence>
<dbReference type="GO" id="GO:0009403">
    <property type="term" value="P:toxin biosynthetic process"/>
    <property type="evidence" value="ECO:0007669"/>
    <property type="project" value="UniProtKB-ARBA"/>
</dbReference>
<evidence type="ECO:0000313" key="15">
    <source>
        <dbReference type="EMBL" id="KAB2568893.1"/>
    </source>
</evidence>
<evidence type="ECO:0000256" key="9">
    <source>
        <dbReference type="ARBA" id="ARBA00023004"/>
    </source>
</evidence>
<sequence>MDQSNQSKLWKVIQDGSSSTKLLILLGCAFSLLVFKISATIIYNIYFHPLRKYPGPKIAAATTFTYYIISCQGRIVPWTQQVHEKYGEVVRVGPDRLSYISAQAWKDIYGHRTAKRPENPKDTRLYIKAVNGEHTIISVPDARDHGSIRKIFSNAFSDKALKLQEPLIQKYVDKLIMNIHKEVNAQPSTELDLVMLYNCTTFDIMGDLAFGEPLGLLEQSGYTPWVKAIFKSIKAAQFLRIGLEFPLLGKIIEKLIMPQSLLNKRKEHFQYSADRVDRRMEKGTDKPDIWNLVLKNGTGQLSTGEMHSNAATFMLAGTETTATLLSGLTYHLLKNPDKMERLVKEIRSLSEDDLSLENLPRMPYLSACFEEGLRCYPPVPSALFREVADGGNQICGQWIPPKTRVGVTQFAAFHSPLNFKDPNSFVPERWLPGTGYDSDKKDAMQPFSVGPRNCLGKNLAYHEMRIILAKVLWNFDLELCPQSDSWADQECYILWEKPGLFVRAKPIR</sequence>
<dbReference type="PRINTS" id="PR00385">
    <property type="entry name" value="P450"/>
</dbReference>
<dbReference type="GO" id="GO:0020037">
    <property type="term" value="F:heme binding"/>
    <property type="evidence" value="ECO:0007669"/>
    <property type="project" value="InterPro"/>
</dbReference>
<evidence type="ECO:0000256" key="1">
    <source>
        <dbReference type="ARBA" id="ARBA00001971"/>
    </source>
</evidence>
<evidence type="ECO:0000256" key="12">
    <source>
        <dbReference type="PIRSR" id="PIRSR602401-1"/>
    </source>
</evidence>
<dbReference type="InterPro" id="IPR001128">
    <property type="entry name" value="Cyt_P450"/>
</dbReference>
<dbReference type="PANTHER" id="PTHR24305:SF210">
    <property type="entry name" value="CYTOCHROME P450 MONOOXYGENASE ASQL-RELATED"/>
    <property type="match status" value="1"/>
</dbReference>
<evidence type="ECO:0000256" key="14">
    <source>
        <dbReference type="SAM" id="Phobius"/>
    </source>
</evidence>
<protein>
    <submittedName>
        <fullName evidence="15">Cytochrome P450 monooxygenase rdc4</fullName>
    </submittedName>
</protein>
<dbReference type="Pfam" id="PF00067">
    <property type="entry name" value="p450"/>
    <property type="match status" value="1"/>
</dbReference>
<keyword evidence="9 12" id="KW-0408">Iron</keyword>
<dbReference type="FunFam" id="1.10.630.10:FF:000047">
    <property type="entry name" value="Cytochrome P450 monooxygenase"/>
    <property type="match status" value="1"/>
</dbReference>
<dbReference type="InterPro" id="IPR017972">
    <property type="entry name" value="Cyt_P450_CS"/>
</dbReference>
<evidence type="ECO:0000256" key="13">
    <source>
        <dbReference type="RuleBase" id="RU000461"/>
    </source>
</evidence>
<name>A0A5N5CU78_9PEZI</name>
<organism evidence="15 16">
    <name type="scientific">Lasiodiplodia theobromae</name>
    <dbReference type="NCBI Taxonomy" id="45133"/>
    <lineage>
        <taxon>Eukaryota</taxon>
        <taxon>Fungi</taxon>
        <taxon>Dikarya</taxon>
        <taxon>Ascomycota</taxon>
        <taxon>Pezizomycotina</taxon>
        <taxon>Dothideomycetes</taxon>
        <taxon>Dothideomycetes incertae sedis</taxon>
        <taxon>Botryosphaeriales</taxon>
        <taxon>Botryosphaeriaceae</taxon>
        <taxon>Lasiodiplodia</taxon>
    </lineage>
</organism>
<evidence type="ECO:0000256" key="2">
    <source>
        <dbReference type="ARBA" id="ARBA00004167"/>
    </source>
</evidence>
<evidence type="ECO:0000313" key="16">
    <source>
        <dbReference type="Proteomes" id="UP000325902"/>
    </source>
</evidence>
<reference evidence="15 16" key="1">
    <citation type="journal article" date="2019" name="Sci. Rep.">
        <title>A multi-omics analysis of the grapevine pathogen Lasiodiplodia theobromae reveals that temperature affects the expression of virulence- and pathogenicity-related genes.</title>
        <authorList>
            <person name="Felix C."/>
            <person name="Meneses R."/>
            <person name="Goncalves M.F.M."/>
            <person name="Tilleman L."/>
            <person name="Duarte A.S."/>
            <person name="Jorrin-Novo J.V."/>
            <person name="Van de Peer Y."/>
            <person name="Deforce D."/>
            <person name="Van Nieuwerburgh F."/>
            <person name="Esteves A.C."/>
            <person name="Alves A."/>
        </authorList>
    </citation>
    <scope>NUCLEOTIDE SEQUENCE [LARGE SCALE GENOMIC DNA]</scope>
    <source>
        <strain evidence="15 16">LA-SOL3</strain>
    </source>
</reference>
<dbReference type="InterPro" id="IPR036396">
    <property type="entry name" value="Cyt_P450_sf"/>
</dbReference>
<dbReference type="GO" id="GO:0005506">
    <property type="term" value="F:iron ion binding"/>
    <property type="evidence" value="ECO:0007669"/>
    <property type="project" value="InterPro"/>
</dbReference>
<evidence type="ECO:0000256" key="5">
    <source>
        <dbReference type="ARBA" id="ARBA00022692"/>
    </source>
</evidence>
<dbReference type="CDD" id="cd11058">
    <property type="entry name" value="CYP60B-like"/>
    <property type="match status" value="1"/>
</dbReference>
<dbReference type="PRINTS" id="PR00463">
    <property type="entry name" value="EP450I"/>
</dbReference>
<dbReference type="InterPro" id="IPR050121">
    <property type="entry name" value="Cytochrome_P450_monoxygenase"/>
</dbReference>